<feature type="region of interest" description="Disordered" evidence="1">
    <location>
        <begin position="78"/>
        <end position="121"/>
    </location>
</feature>
<name>A0AAD5UD40_9FUNG</name>
<proteinExistence type="predicted"/>
<accession>A0AAD5UD40</accession>
<reference evidence="2" key="1">
    <citation type="submission" date="2020-05" db="EMBL/GenBank/DDBJ databases">
        <title>Phylogenomic resolution of chytrid fungi.</title>
        <authorList>
            <person name="Stajich J.E."/>
            <person name="Amses K."/>
            <person name="Simmons R."/>
            <person name="Seto K."/>
            <person name="Myers J."/>
            <person name="Bonds A."/>
            <person name="Quandt C.A."/>
            <person name="Barry K."/>
            <person name="Liu P."/>
            <person name="Grigoriev I."/>
            <person name="Longcore J.E."/>
            <person name="James T.Y."/>
        </authorList>
    </citation>
    <scope>NUCLEOTIDE SEQUENCE</scope>
    <source>
        <strain evidence="2">PLAUS21</strain>
    </source>
</reference>
<feature type="compositionally biased region" description="Basic residues" evidence="1">
    <location>
        <begin position="1"/>
        <end position="11"/>
    </location>
</feature>
<dbReference type="EMBL" id="JADGKB010000184">
    <property type="protein sequence ID" value="KAJ3251404.1"/>
    <property type="molecule type" value="Genomic_DNA"/>
</dbReference>
<dbReference type="AlphaFoldDB" id="A0AAD5UD40"/>
<sequence length="258" mass="29515">MSKNQSRKNSIKKIPPIKEKLPSEEDLSFDEDSSSDISDISLSDSDNNLIRRVPLSDPYLATSSRRISNLEMQREIENALSKSAGNINQATPKSRDSKRRSERRPIIKRNSFSTSIRRTAPQDADFEQKVLMEDVPEVKKKKKVKRKTTAASPNKITVHERPKPKAEKLPKLANTPKYKMLPPAKPRQPPIASVIVISSNTRKIKICFYGYQLSKKATEKKLKTFPSFMCHKIKGTSEITQVYIFKETFIFCRYTTIP</sequence>
<dbReference type="Proteomes" id="UP001210925">
    <property type="component" value="Unassembled WGS sequence"/>
</dbReference>
<feature type="compositionally biased region" description="Low complexity" evidence="1">
    <location>
        <begin position="35"/>
        <end position="48"/>
    </location>
</feature>
<organism evidence="2 3">
    <name type="scientific">Boothiomyces macroporosus</name>
    <dbReference type="NCBI Taxonomy" id="261099"/>
    <lineage>
        <taxon>Eukaryota</taxon>
        <taxon>Fungi</taxon>
        <taxon>Fungi incertae sedis</taxon>
        <taxon>Chytridiomycota</taxon>
        <taxon>Chytridiomycota incertae sedis</taxon>
        <taxon>Chytridiomycetes</taxon>
        <taxon>Rhizophydiales</taxon>
        <taxon>Terramycetaceae</taxon>
        <taxon>Boothiomyces</taxon>
    </lineage>
</organism>
<evidence type="ECO:0000313" key="2">
    <source>
        <dbReference type="EMBL" id="KAJ3251404.1"/>
    </source>
</evidence>
<evidence type="ECO:0000313" key="3">
    <source>
        <dbReference type="Proteomes" id="UP001210925"/>
    </source>
</evidence>
<keyword evidence="3" id="KW-1185">Reference proteome</keyword>
<feature type="region of interest" description="Disordered" evidence="1">
    <location>
        <begin position="1"/>
        <end position="48"/>
    </location>
</feature>
<protein>
    <submittedName>
        <fullName evidence="2">Uncharacterized protein</fullName>
    </submittedName>
</protein>
<gene>
    <name evidence="2" type="ORF">HK103_002417</name>
</gene>
<feature type="compositionally biased region" description="Polar residues" evidence="1">
    <location>
        <begin position="80"/>
        <end position="92"/>
    </location>
</feature>
<evidence type="ECO:0000256" key="1">
    <source>
        <dbReference type="SAM" id="MobiDB-lite"/>
    </source>
</evidence>
<comment type="caution">
    <text evidence="2">The sequence shown here is derived from an EMBL/GenBank/DDBJ whole genome shotgun (WGS) entry which is preliminary data.</text>
</comment>
<feature type="compositionally biased region" description="Acidic residues" evidence="1">
    <location>
        <begin position="24"/>
        <end position="34"/>
    </location>
</feature>